<proteinExistence type="predicted"/>
<dbReference type="EMBL" id="JAHBFV010000006">
    <property type="protein sequence ID" value="MBZ6015401.1"/>
    <property type="molecule type" value="Genomic_DNA"/>
</dbReference>
<evidence type="ECO:0008006" key="3">
    <source>
        <dbReference type="Google" id="ProtNLM"/>
    </source>
</evidence>
<reference evidence="1" key="1">
    <citation type="submission" date="2021-05" db="EMBL/GenBank/DDBJ databases">
        <title>Pangenome of Leuconostoc gelidum warrants species status for Leuconostoc gelidum subsp. gasicomitatum.</title>
        <authorList>
            <person name="Johansson P."/>
            <person name="Sade E."/>
            <person name="Hultman J."/>
            <person name="Auvinen P."/>
            <person name="Bjorkroth J."/>
        </authorList>
    </citation>
    <scope>NUCLEOTIDE SEQUENCE</scope>
    <source>
        <strain evidence="1">C220d</strain>
    </source>
</reference>
<accession>A0AB35FXQ2</accession>
<organism evidence="1 2">
    <name type="scientific">Leuconostoc gelidum subsp. gelidum</name>
    <dbReference type="NCBI Taxonomy" id="1607839"/>
    <lineage>
        <taxon>Bacteria</taxon>
        <taxon>Bacillati</taxon>
        <taxon>Bacillota</taxon>
        <taxon>Bacilli</taxon>
        <taxon>Lactobacillales</taxon>
        <taxon>Lactobacillaceae</taxon>
        <taxon>Leuconostoc</taxon>
        <taxon>Leuconostoc gelidum group</taxon>
    </lineage>
</organism>
<evidence type="ECO:0000313" key="1">
    <source>
        <dbReference type="EMBL" id="MBZ6015401.1"/>
    </source>
</evidence>
<dbReference type="AlphaFoldDB" id="A0AB35FXQ2"/>
<dbReference type="Pfam" id="PF20765">
    <property type="entry name" value="Phage_tail_terminator_8"/>
    <property type="match status" value="1"/>
</dbReference>
<evidence type="ECO:0000313" key="2">
    <source>
        <dbReference type="Proteomes" id="UP000727071"/>
    </source>
</evidence>
<protein>
    <recommendedName>
        <fullName evidence="3">Minor capsid protein</fullName>
    </recommendedName>
</protein>
<name>A0AB35FXQ2_LEUGE</name>
<gene>
    <name evidence="1" type="ORF">KII88_02460</name>
</gene>
<dbReference type="InterPro" id="IPR049254">
    <property type="entry name" value="Phage_tail_terminator"/>
</dbReference>
<dbReference type="Proteomes" id="UP000727071">
    <property type="component" value="Unassembled WGS sequence"/>
</dbReference>
<sequence>MAEDVTSLIIGTLHEKLPDIPVYREKIPSGFTEPSFAVTRGSVSINGEPNGYDRRRYAFDVAYFPNPMRSREDMDNMSEWLMANMRTIEPNYAAVINIELNITDEILHYTFDVRTRVRGDFDELFEQSLDYIGGMKNG</sequence>
<comment type="caution">
    <text evidence="1">The sequence shown here is derived from an EMBL/GenBank/DDBJ whole genome shotgun (WGS) entry which is preliminary data.</text>
</comment>
<dbReference type="RefSeq" id="WP_089896392.1">
    <property type="nucleotide sequence ID" value="NZ_JAHBFV010000006.1"/>
</dbReference>